<dbReference type="EMBL" id="GEEE01016925">
    <property type="protein sequence ID" value="JAP46300.1"/>
    <property type="molecule type" value="Transcribed_RNA"/>
</dbReference>
<protein>
    <submittedName>
        <fullName evidence="1">Uncharacterized protein</fullName>
    </submittedName>
</protein>
<dbReference type="AlphaFoldDB" id="A0A0X3Q4X5"/>
<organism evidence="1">
    <name type="scientific">Schistocephalus solidus</name>
    <name type="common">Tapeworm</name>
    <dbReference type="NCBI Taxonomy" id="70667"/>
    <lineage>
        <taxon>Eukaryota</taxon>
        <taxon>Metazoa</taxon>
        <taxon>Spiralia</taxon>
        <taxon>Lophotrochozoa</taxon>
        <taxon>Platyhelminthes</taxon>
        <taxon>Cestoda</taxon>
        <taxon>Eucestoda</taxon>
        <taxon>Diphyllobothriidea</taxon>
        <taxon>Diphyllobothriidae</taxon>
        <taxon>Schistocephalus</taxon>
    </lineage>
</organism>
<gene>
    <name evidence="1" type="ORF">TR99314</name>
</gene>
<accession>A0A0X3Q4X5</accession>
<dbReference type="EMBL" id="GEEE01012691">
    <property type="protein sequence ID" value="JAP50534.1"/>
    <property type="molecule type" value="Transcribed_RNA"/>
</dbReference>
<dbReference type="EMBL" id="GEEE01004030">
    <property type="protein sequence ID" value="JAP59195.1"/>
    <property type="molecule type" value="Transcribed_RNA"/>
</dbReference>
<evidence type="ECO:0000313" key="1">
    <source>
        <dbReference type="EMBL" id="JAP59195.1"/>
    </source>
</evidence>
<proteinExistence type="predicted"/>
<reference evidence="1" key="1">
    <citation type="submission" date="2016-01" db="EMBL/GenBank/DDBJ databases">
        <title>Reference transcriptome for the parasite Schistocephalus solidus: insights into the molecular evolution of parasitism.</title>
        <authorList>
            <person name="Hebert F.O."/>
            <person name="Grambauer S."/>
            <person name="Barber I."/>
            <person name="Landry C.R."/>
            <person name="Aubin-Horth N."/>
        </authorList>
    </citation>
    <scope>NUCLEOTIDE SEQUENCE</scope>
</reference>
<sequence length="156" mass="17875">MNNVNPYSPLNPRCYSETGHNLTNQLQTFLKANVDQLAMNSVAYKILSRYLAMRIHNRCTHCVDSHVFINFDAQWKFIFKFRKVWNSRMMLSPIDVKGLYSTTFTPCTLGGRDDIQLAKCCISHAVCYINNSVGKRMPLEWTGHSITHSVVPWGSV</sequence>
<name>A0A0X3Q4X5_SCHSO</name>
<dbReference type="EMBL" id="GEEE01011879">
    <property type="protein sequence ID" value="JAP51346.1"/>
    <property type="molecule type" value="Transcribed_RNA"/>
</dbReference>